<keyword evidence="4" id="KW-0479">Metal-binding</keyword>
<dbReference type="InterPro" id="IPR001762">
    <property type="entry name" value="Disintegrin_dom"/>
</dbReference>
<comment type="caution">
    <text evidence="10">The sequence shown here is derived from an EMBL/GenBank/DDBJ whole genome shotgun (WGS) entry which is preliminary data.</text>
</comment>
<evidence type="ECO:0000256" key="2">
    <source>
        <dbReference type="ARBA" id="ARBA00012332"/>
    </source>
</evidence>
<dbReference type="PANTHER" id="PTHR45702">
    <property type="entry name" value="ADAM10/ADAM17 METALLOPEPTIDASE FAMILY MEMBER"/>
    <property type="match status" value="1"/>
</dbReference>
<sequence>MAILIFIICPLPFAHTLNPLNEHIIHYETLDYDPRPYVNALHRSRRSANLYDDNNNHPDANPLYTIHLHSHGRNLSLRLKRDIDSVFHRDLIIEDGDGQPLSVNLDHIVSGHVHNQPNSMAYGSIRDGIFIGKIHSTVPDEDTFFVERANKYFQPNPVDIYLLDGSTLKSKYNYYDIVNAISLSKTTSTSTTASIIPSLPFHSVIYSSKHVNDPFHDRRSPIDGSCGANEKVREWMDSIANSAVTDDDDDGDGYEMNHNSSTTTAMINNSTDDLNRPILRSKRASNNNINGNNRNHDYSNYRRLFEAQGRISYNRPPSPHQTPSTPYLPTKRACSLYIQTDTFLWDHVKKHETEKSDFKVREEIASLVAQHIKAVNHIYETSVFKNIMGLKFIVQRLRINDSSACEPRKREFNQFCSPNIDVSNFLNLNSQFNHNDFCLAYIFTYRDFSGGTLGLAWVASTSGASGGICEKYKTYTENIGGRQVQTKRSLNTGIITFVNYNSRVPPKVSELTLAHEIGHNFGSPHDYPAECRPGGPLGNFIMYSSATSGERQNNNKFSHCSVNNISTVLNAVFNNEGKENCFQEDNGPFCGNKIVEDGEECDCGYDSRECNEDCCYPRNVDEFKHLDPHAQPCRRRPGASCSPSEGPCCTERCTFEGKMKQCRDDGECTYKSFCSGQRAHCPLPPVKPNKTECNMGTQVCWQGSCTGSICQKYDLEECFLTTRRGAKPEEMCEVACQRRSQPETCRRTSEIAVMKTISGMKLRPGSPCNDFQGYCDVFQRCRPVDAEGPLAKLKNLLFNKKTLISIKQWVTTYWWACMLMLFAAILFMAAFIKCCAVHTPSSNPKLKKALRISDTLRRPADTLRRKIRHQRTANPHHGRNGGHRQNGPTRSNQPSSSSASTSVANHQSQPSPNMMAAAYQQSTNITQSTNPSSNITTTFPPTLVVNLPPPAPKDMIMDPPPPYPGLSTASSGKPSAPPLNTVVPVIPGAPSHGYGEGRGHYNRQKERKNQETVSKNHRR</sequence>
<evidence type="ECO:0000313" key="10">
    <source>
        <dbReference type="EMBL" id="KAH7640165.1"/>
    </source>
</evidence>
<dbReference type="AlphaFoldDB" id="A0A9D4SGG5"/>
<evidence type="ECO:0000256" key="5">
    <source>
        <dbReference type="SAM" id="MobiDB-lite"/>
    </source>
</evidence>
<evidence type="ECO:0000256" key="1">
    <source>
        <dbReference type="ARBA" id="ARBA00001809"/>
    </source>
</evidence>
<dbReference type="InterPro" id="IPR051489">
    <property type="entry name" value="ADAM_Metalloproteinase"/>
</dbReference>
<feature type="compositionally biased region" description="Basic and acidic residues" evidence="5">
    <location>
        <begin position="854"/>
        <end position="864"/>
    </location>
</feature>
<feature type="transmembrane region" description="Helical" evidence="6">
    <location>
        <begin position="813"/>
        <end position="832"/>
    </location>
</feature>
<dbReference type="GO" id="GO:0007219">
    <property type="term" value="P:Notch signaling pathway"/>
    <property type="evidence" value="ECO:0007669"/>
    <property type="project" value="TreeGrafter"/>
</dbReference>
<keyword evidence="6" id="KW-0472">Membrane</keyword>
<dbReference type="InterPro" id="IPR024079">
    <property type="entry name" value="MetalloPept_cat_dom_sf"/>
</dbReference>
<dbReference type="GO" id="GO:0046872">
    <property type="term" value="F:metal ion binding"/>
    <property type="evidence" value="ECO:0007669"/>
    <property type="project" value="UniProtKB-KW"/>
</dbReference>
<keyword evidence="6" id="KW-1133">Transmembrane helix</keyword>
<dbReference type="GO" id="GO:0004222">
    <property type="term" value="F:metalloendopeptidase activity"/>
    <property type="evidence" value="ECO:0007669"/>
    <property type="project" value="InterPro"/>
</dbReference>
<evidence type="ECO:0000259" key="8">
    <source>
        <dbReference type="PROSITE" id="PS50214"/>
    </source>
</evidence>
<feature type="domain" description="Peptidase M12B" evidence="9">
    <location>
        <begin position="332"/>
        <end position="570"/>
    </location>
</feature>
<evidence type="ECO:0000256" key="4">
    <source>
        <dbReference type="PROSITE-ProRule" id="PRU00276"/>
    </source>
</evidence>
<dbReference type="PROSITE" id="PS50215">
    <property type="entry name" value="ADAM_MEPRO"/>
    <property type="match status" value="1"/>
</dbReference>
<keyword evidence="6" id="KW-0812">Transmembrane</keyword>
<dbReference type="Gene3D" id="3.40.390.10">
    <property type="entry name" value="Collagenase (Catalytic Domain)"/>
    <property type="match status" value="1"/>
</dbReference>
<feature type="chain" id="PRO_5039173489" description="ADAM10 endopeptidase" evidence="7">
    <location>
        <begin position="17"/>
        <end position="1019"/>
    </location>
</feature>
<evidence type="ECO:0000256" key="3">
    <source>
        <dbReference type="ARBA" id="ARBA00022685"/>
    </source>
</evidence>
<feature type="binding site" evidence="4">
    <location>
        <position position="525"/>
    </location>
    <ligand>
        <name>Zn(2+)</name>
        <dbReference type="ChEBI" id="CHEBI:29105"/>
        <note>catalytic</note>
    </ligand>
</feature>
<feature type="active site" evidence="4">
    <location>
        <position position="516"/>
    </location>
</feature>
<name>A0A9D4SGG5_DERFA</name>
<dbReference type="InterPro" id="IPR049038">
    <property type="entry name" value="ADAM10_Cys-rich"/>
</dbReference>
<reference evidence="10" key="2">
    <citation type="journal article" date="2021" name="World Allergy Organ. J.">
        <title>Chromosome-level assembly of Dermatophagoides farinae genome and transcriptome reveals two novel allergens Der f 37 and Der f 39.</title>
        <authorList>
            <person name="Chen J."/>
            <person name="Cai Z."/>
            <person name="Fan D."/>
            <person name="Hu J."/>
            <person name="Hou Y."/>
            <person name="He Y."/>
            <person name="Zhang Z."/>
            <person name="Zhao Z."/>
            <person name="Gao P."/>
            <person name="Hu W."/>
            <person name="Sun J."/>
            <person name="Li J."/>
            <person name="Ji K."/>
        </authorList>
    </citation>
    <scope>NUCLEOTIDE SEQUENCE</scope>
    <source>
        <strain evidence="10">JKM2019</strain>
    </source>
</reference>
<feature type="signal peptide" evidence="7">
    <location>
        <begin position="1"/>
        <end position="16"/>
    </location>
</feature>
<accession>A0A9D4SGG5</accession>
<dbReference type="SUPFAM" id="SSF55486">
    <property type="entry name" value="Metalloproteases ('zincins'), catalytic domain"/>
    <property type="match status" value="1"/>
</dbReference>
<dbReference type="EMBL" id="SDOV01000006">
    <property type="protein sequence ID" value="KAH7640165.1"/>
    <property type="molecule type" value="Genomic_DNA"/>
</dbReference>
<keyword evidence="3" id="KW-0165">Cleavage on pair of basic residues</keyword>
<feature type="region of interest" description="Disordered" evidence="5">
    <location>
        <begin position="957"/>
        <end position="1019"/>
    </location>
</feature>
<dbReference type="SUPFAM" id="SSF57552">
    <property type="entry name" value="Blood coagulation inhibitor (disintegrin)"/>
    <property type="match status" value="1"/>
</dbReference>
<comment type="catalytic activity">
    <reaction evidence="1">
        <text>Endopeptidase of broad specificity.</text>
        <dbReference type="EC" id="3.4.24.81"/>
    </reaction>
</comment>
<dbReference type="InterPro" id="IPR001590">
    <property type="entry name" value="Peptidase_M12B"/>
</dbReference>
<dbReference type="GO" id="GO:0005886">
    <property type="term" value="C:plasma membrane"/>
    <property type="evidence" value="ECO:0007669"/>
    <property type="project" value="TreeGrafter"/>
</dbReference>
<dbReference type="GO" id="GO:0006509">
    <property type="term" value="P:membrane protein ectodomain proteolysis"/>
    <property type="evidence" value="ECO:0007669"/>
    <property type="project" value="TreeGrafter"/>
</dbReference>
<feature type="binding site" evidence="4">
    <location>
        <position position="519"/>
    </location>
    <ligand>
        <name>Zn(2+)</name>
        <dbReference type="ChEBI" id="CHEBI:29105"/>
        <note>catalytic</note>
    </ligand>
</feature>
<feature type="region of interest" description="Disordered" evidence="5">
    <location>
        <begin position="849"/>
        <end position="911"/>
    </location>
</feature>
<dbReference type="PANTHER" id="PTHR45702:SF2">
    <property type="entry name" value="KUZBANIAN, ISOFORM A"/>
    <property type="match status" value="1"/>
</dbReference>
<keyword evidence="7" id="KW-0732">Signal</keyword>
<dbReference type="EC" id="3.4.24.81" evidence="2"/>
<dbReference type="Pfam" id="PF21299">
    <property type="entry name" value="ADAM10_Cys-rich"/>
    <property type="match status" value="1"/>
</dbReference>
<evidence type="ECO:0000259" key="9">
    <source>
        <dbReference type="PROSITE" id="PS50215"/>
    </source>
</evidence>
<dbReference type="Proteomes" id="UP000828236">
    <property type="component" value="Unassembled WGS sequence"/>
</dbReference>
<keyword evidence="4" id="KW-0862">Zinc</keyword>
<organism evidence="10">
    <name type="scientific">Dermatophagoides farinae</name>
    <name type="common">American house dust mite</name>
    <dbReference type="NCBI Taxonomy" id="6954"/>
    <lineage>
        <taxon>Eukaryota</taxon>
        <taxon>Metazoa</taxon>
        <taxon>Ecdysozoa</taxon>
        <taxon>Arthropoda</taxon>
        <taxon>Chelicerata</taxon>
        <taxon>Arachnida</taxon>
        <taxon>Acari</taxon>
        <taxon>Acariformes</taxon>
        <taxon>Sarcoptiformes</taxon>
        <taxon>Astigmata</taxon>
        <taxon>Psoroptidia</taxon>
        <taxon>Analgoidea</taxon>
        <taxon>Pyroglyphidae</taxon>
        <taxon>Dermatophagoidinae</taxon>
        <taxon>Dermatophagoides</taxon>
    </lineage>
</organism>
<dbReference type="Pfam" id="PF13574">
    <property type="entry name" value="Reprolysin_2"/>
    <property type="match status" value="1"/>
</dbReference>
<gene>
    <name evidence="10" type="ORF">HUG17_10645</name>
</gene>
<feature type="domain" description="Disintegrin" evidence="8">
    <location>
        <begin position="587"/>
        <end position="689"/>
    </location>
</feature>
<proteinExistence type="predicted"/>
<evidence type="ECO:0000256" key="6">
    <source>
        <dbReference type="SAM" id="Phobius"/>
    </source>
</evidence>
<protein>
    <recommendedName>
        <fullName evidence="2">ADAM10 endopeptidase</fullName>
        <ecNumber evidence="2">3.4.24.81</ecNumber>
    </recommendedName>
</protein>
<dbReference type="PROSITE" id="PS50214">
    <property type="entry name" value="DISINTEGRIN_2"/>
    <property type="match status" value="1"/>
</dbReference>
<dbReference type="Gene3D" id="4.10.70.10">
    <property type="entry name" value="Disintegrin domain"/>
    <property type="match status" value="1"/>
</dbReference>
<dbReference type="Pfam" id="PF00200">
    <property type="entry name" value="Disintegrin"/>
    <property type="match status" value="1"/>
</dbReference>
<evidence type="ECO:0000256" key="7">
    <source>
        <dbReference type="SAM" id="SignalP"/>
    </source>
</evidence>
<dbReference type="InterPro" id="IPR036436">
    <property type="entry name" value="Disintegrin_dom_sf"/>
</dbReference>
<feature type="compositionally biased region" description="Basic residues" evidence="5">
    <location>
        <begin position="865"/>
        <end position="882"/>
    </location>
</feature>
<feature type="binding site" evidence="4">
    <location>
        <position position="515"/>
    </location>
    <ligand>
        <name>Zn(2+)</name>
        <dbReference type="ChEBI" id="CHEBI:29105"/>
        <note>catalytic</note>
    </ligand>
</feature>
<feature type="compositionally biased region" description="Low complexity" evidence="5">
    <location>
        <begin position="883"/>
        <end position="908"/>
    </location>
</feature>
<dbReference type="SMART" id="SM00050">
    <property type="entry name" value="DISIN"/>
    <property type="match status" value="1"/>
</dbReference>
<reference evidence="10" key="1">
    <citation type="submission" date="2020-06" db="EMBL/GenBank/DDBJ databases">
        <authorList>
            <person name="Ji K."/>
            <person name="Li J."/>
        </authorList>
    </citation>
    <scope>NUCLEOTIDE SEQUENCE</scope>
    <source>
        <strain evidence="10">JKM2019</strain>
        <tissue evidence="10">Whole body</tissue>
    </source>
</reference>
<feature type="compositionally biased region" description="Basic and acidic residues" evidence="5">
    <location>
        <begin position="995"/>
        <end position="1010"/>
    </location>
</feature>
<comment type="caution">
    <text evidence="4">Lacks conserved residue(s) required for the propagation of feature annotation.</text>
</comment>